<dbReference type="InterPro" id="IPR036590">
    <property type="entry name" value="SRAP-like"/>
</dbReference>
<dbReference type="PANTHER" id="PTHR13604">
    <property type="entry name" value="DC12-RELATED"/>
    <property type="match status" value="1"/>
</dbReference>
<dbReference type="Proteomes" id="UP001596989">
    <property type="component" value="Unassembled WGS sequence"/>
</dbReference>
<comment type="similarity">
    <text evidence="1 8">Belongs to the SOS response-associated peptidase family.</text>
</comment>
<evidence type="ECO:0000256" key="2">
    <source>
        <dbReference type="ARBA" id="ARBA00022670"/>
    </source>
</evidence>
<sequence length="223" mass="25848">MIERFSLTAKIDEIMEKFDVRKVLDDYANRYNIAPTQSMSIVMNDRHNVRVVAQSRWGLFPFWAKDSVNADYEKLGEKPFLQRMLKRQRCIVPCSGFYGQKQFGQEKDPRAMHTIVNGRSLFGVAGIYDCWRNGSGKEVRAFTMLTAAASGTLSTWQPRVPVVMDEEGIEAWLDPRETEMTVLRRHLEGLDGHLMRSYPVTNQVRNDQYESPECIREIRIDYA</sequence>
<name>A0ABW3HQE4_9BACL</name>
<comment type="caution">
    <text evidence="9">The sequence shown here is derived from an EMBL/GenBank/DDBJ whole genome shotgun (WGS) entry which is preliminary data.</text>
</comment>
<keyword evidence="5" id="KW-0190">Covalent protein-DNA linkage</keyword>
<keyword evidence="10" id="KW-1185">Reference proteome</keyword>
<dbReference type="InterPro" id="IPR003738">
    <property type="entry name" value="SRAP"/>
</dbReference>
<keyword evidence="3" id="KW-0227">DNA damage</keyword>
<keyword evidence="7" id="KW-0456">Lyase</keyword>
<reference evidence="10" key="1">
    <citation type="journal article" date="2019" name="Int. J. Syst. Evol. Microbiol.">
        <title>The Global Catalogue of Microorganisms (GCM) 10K type strain sequencing project: providing services to taxonomists for standard genome sequencing and annotation.</title>
        <authorList>
            <consortium name="The Broad Institute Genomics Platform"/>
            <consortium name="The Broad Institute Genome Sequencing Center for Infectious Disease"/>
            <person name="Wu L."/>
            <person name="Ma J."/>
        </authorList>
    </citation>
    <scope>NUCLEOTIDE SEQUENCE [LARGE SCALE GENOMIC DNA]</scope>
    <source>
        <strain evidence="10">CCUG 59129</strain>
    </source>
</reference>
<dbReference type="Pfam" id="PF02586">
    <property type="entry name" value="SRAP"/>
    <property type="match status" value="1"/>
</dbReference>
<keyword evidence="2 8" id="KW-0645">Protease</keyword>
<evidence type="ECO:0000313" key="10">
    <source>
        <dbReference type="Proteomes" id="UP001596989"/>
    </source>
</evidence>
<evidence type="ECO:0000256" key="5">
    <source>
        <dbReference type="ARBA" id="ARBA00023124"/>
    </source>
</evidence>
<proteinExistence type="inferred from homology"/>
<organism evidence="9 10">
    <name type="scientific">Paenibacillus chungangensis</name>
    <dbReference type="NCBI Taxonomy" id="696535"/>
    <lineage>
        <taxon>Bacteria</taxon>
        <taxon>Bacillati</taxon>
        <taxon>Bacillota</taxon>
        <taxon>Bacilli</taxon>
        <taxon>Bacillales</taxon>
        <taxon>Paenibacillaceae</taxon>
        <taxon>Paenibacillus</taxon>
    </lineage>
</organism>
<gene>
    <name evidence="9" type="ORF">ACFQ2I_10260</name>
</gene>
<accession>A0ABW3HQE4</accession>
<evidence type="ECO:0000256" key="3">
    <source>
        <dbReference type="ARBA" id="ARBA00022763"/>
    </source>
</evidence>
<protein>
    <recommendedName>
        <fullName evidence="8">Abasic site processing protein</fullName>
        <ecNumber evidence="8">3.4.-.-</ecNumber>
    </recommendedName>
</protein>
<dbReference type="PANTHER" id="PTHR13604:SF0">
    <property type="entry name" value="ABASIC SITE PROCESSING PROTEIN HMCES"/>
    <property type="match status" value="1"/>
</dbReference>
<keyword evidence="6" id="KW-0238">DNA-binding</keyword>
<evidence type="ECO:0000256" key="8">
    <source>
        <dbReference type="RuleBase" id="RU364100"/>
    </source>
</evidence>
<dbReference type="Gene3D" id="3.90.1680.10">
    <property type="entry name" value="SOS response associated peptidase-like"/>
    <property type="match status" value="1"/>
</dbReference>
<dbReference type="EMBL" id="JBHTJZ010000011">
    <property type="protein sequence ID" value="MFD0959772.1"/>
    <property type="molecule type" value="Genomic_DNA"/>
</dbReference>
<dbReference type="EC" id="3.4.-.-" evidence="8"/>
<evidence type="ECO:0000256" key="7">
    <source>
        <dbReference type="ARBA" id="ARBA00023239"/>
    </source>
</evidence>
<dbReference type="SUPFAM" id="SSF143081">
    <property type="entry name" value="BB1717-like"/>
    <property type="match status" value="1"/>
</dbReference>
<evidence type="ECO:0000256" key="4">
    <source>
        <dbReference type="ARBA" id="ARBA00022801"/>
    </source>
</evidence>
<keyword evidence="4 8" id="KW-0378">Hydrolase</keyword>
<evidence type="ECO:0000313" key="9">
    <source>
        <dbReference type="EMBL" id="MFD0959772.1"/>
    </source>
</evidence>
<dbReference type="RefSeq" id="WP_377564029.1">
    <property type="nucleotide sequence ID" value="NZ_JBHTJZ010000011.1"/>
</dbReference>
<evidence type="ECO:0000256" key="1">
    <source>
        <dbReference type="ARBA" id="ARBA00008136"/>
    </source>
</evidence>
<evidence type="ECO:0000256" key="6">
    <source>
        <dbReference type="ARBA" id="ARBA00023125"/>
    </source>
</evidence>